<dbReference type="InterPro" id="IPR016518">
    <property type="entry name" value="Alpha-L-fucosidase"/>
</dbReference>
<evidence type="ECO:0000259" key="1">
    <source>
        <dbReference type="Pfam" id="PF14498"/>
    </source>
</evidence>
<feature type="domain" description="Glycosyl hydrolase family 95 N-terminal" evidence="1">
    <location>
        <begin position="16"/>
        <end position="251"/>
    </location>
</feature>
<dbReference type="PANTHER" id="PTHR31084:SF0">
    <property type="entry name" value="ALPHA-L-FUCOSIDASE 2"/>
    <property type="match status" value="1"/>
</dbReference>
<dbReference type="Gene3D" id="1.50.10.10">
    <property type="match status" value="1"/>
</dbReference>
<dbReference type="GO" id="GO:0004560">
    <property type="term" value="F:alpha-L-fucosidase activity"/>
    <property type="evidence" value="ECO:0007669"/>
    <property type="project" value="InterPro"/>
</dbReference>
<keyword evidence="4" id="KW-0378">Hydrolase</keyword>
<dbReference type="Pfam" id="PF22124">
    <property type="entry name" value="Glyco_hydro_95_cat"/>
    <property type="match status" value="1"/>
</dbReference>
<accession>A0A559J5N8</accession>
<keyword evidence="5" id="KW-1185">Reference proteome</keyword>
<name>A0A559J5N8_9BACL</name>
<dbReference type="FunFam" id="1.50.10.10:FF:000028">
    <property type="entry name" value="Alpha-L-fucosidase 2"/>
    <property type="match status" value="1"/>
</dbReference>
<dbReference type="InterPro" id="IPR049053">
    <property type="entry name" value="AFCA-like_C"/>
</dbReference>
<dbReference type="InterPro" id="IPR012341">
    <property type="entry name" value="6hp_glycosidase-like_sf"/>
</dbReference>
<dbReference type="Pfam" id="PF21307">
    <property type="entry name" value="Glyco_hydro_95_C"/>
    <property type="match status" value="1"/>
</dbReference>
<feature type="domain" description="Glycosyl hydrolase family 95 catalytic" evidence="3">
    <location>
        <begin position="271"/>
        <end position="676"/>
    </location>
</feature>
<proteinExistence type="predicted"/>
<sequence>MNSSNTERRRSAAYKLTFTAPAAEWNEALPIGNGRLGAMIYGGTAEEKLALNEDSLWYGGPRDRNNPDALAHLETIRRLLLEGDAEEAQRLSLLALSGVPETQRHYVPLGDLSLTFLHSRETSDYERELDIMTGIAAVRYRADGILFKRELFASFPDEAIVIRLTADRPGAISFLTRLTRGPGNRYYDEIVKADAGTIVMRGNGGGAGGVDFRTVLRATAVGGSSSIIGEHLLIDRADSVTLVLTAATSFRFADPEAQALSAADQVSQTAYDTLRERHADDVRSLMGRVSIRLGSADENADTLPTNERLARVSEGAEDTGLTALYYQFGRYLLVASSRPGSLPANLQGIWNDRILPPWDSKYTININTQMNYWASENGNLAECHEPLFDLLERMREPGRCTARTMYGIEEGFVAHHNTDLWADTAPQDLYMPATYWPMGAAWLSLHLWEHYAYGLDRAFLERAYPTLREAAVFFEHFLTDLPDGRVVTVPSVSPENTYLLPDGRPGILCAGPAMDSQILRELFTACIKAADILGVDDDFAMRLKTLRARLPQPEIGKHGQLMEWLEDYEEAEPGHRHISHLFALHPGTGWSPEATPVWTQAARVTLERRLANGGGHTGWSRAWIINLWARLEDGEKAHDNVQALLAHSTLPNLLDNHPPFQIDGNFGGAAGISEMLLQSHTGELSLLPALPIAWSEGDVEGLRARGGWTVGITWSGGALREARIRALRDGACVVRMRGDAFVEVVAEDGSAVEASSDGAGRIWWQTCAGTTYALRRSERSQQA</sequence>
<dbReference type="GO" id="GO:0005975">
    <property type="term" value="P:carbohydrate metabolic process"/>
    <property type="evidence" value="ECO:0007669"/>
    <property type="project" value="InterPro"/>
</dbReference>
<reference evidence="4 5" key="1">
    <citation type="submission" date="2019-07" db="EMBL/GenBank/DDBJ databases">
        <authorList>
            <person name="Kim J."/>
        </authorList>
    </citation>
    <scope>NUCLEOTIDE SEQUENCE [LARGE SCALE GENOMIC DNA]</scope>
    <source>
        <strain evidence="4 5">G13</strain>
    </source>
</reference>
<feature type="domain" description="Alpha fucosidase A-like C-terminal" evidence="2">
    <location>
        <begin position="678"/>
        <end position="774"/>
    </location>
</feature>
<organism evidence="4 5">
    <name type="scientific">Cohnella terricola</name>
    <dbReference type="NCBI Taxonomy" id="1289167"/>
    <lineage>
        <taxon>Bacteria</taxon>
        <taxon>Bacillati</taxon>
        <taxon>Bacillota</taxon>
        <taxon>Bacilli</taxon>
        <taxon>Bacillales</taxon>
        <taxon>Paenibacillaceae</taxon>
        <taxon>Cohnella</taxon>
    </lineage>
</organism>
<comment type="caution">
    <text evidence="4">The sequence shown here is derived from an EMBL/GenBank/DDBJ whole genome shotgun (WGS) entry which is preliminary data.</text>
</comment>
<dbReference type="AlphaFoldDB" id="A0A559J5N8"/>
<dbReference type="Pfam" id="PF14498">
    <property type="entry name" value="Glyco_hyd_65N_2"/>
    <property type="match status" value="1"/>
</dbReference>
<dbReference type="SUPFAM" id="SSF48208">
    <property type="entry name" value="Six-hairpin glycosidases"/>
    <property type="match status" value="1"/>
</dbReference>
<dbReference type="InterPro" id="IPR027414">
    <property type="entry name" value="GH95_N_dom"/>
</dbReference>
<protein>
    <submittedName>
        <fullName evidence="4">Glycoside hydrolase family 95 protein</fullName>
    </submittedName>
</protein>
<dbReference type="InterPro" id="IPR054363">
    <property type="entry name" value="GH95_cat"/>
</dbReference>
<dbReference type="EMBL" id="VNJJ01000024">
    <property type="protein sequence ID" value="TVX95195.1"/>
    <property type="molecule type" value="Genomic_DNA"/>
</dbReference>
<evidence type="ECO:0000313" key="5">
    <source>
        <dbReference type="Proteomes" id="UP000316330"/>
    </source>
</evidence>
<gene>
    <name evidence="4" type="ORF">FPZ45_23940</name>
</gene>
<dbReference type="PANTHER" id="PTHR31084">
    <property type="entry name" value="ALPHA-L-FUCOSIDASE 2"/>
    <property type="match status" value="1"/>
</dbReference>
<dbReference type="Proteomes" id="UP000316330">
    <property type="component" value="Unassembled WGS sequence"/>
</dbReference>
<evidence type="ECO:0000313" key="4">
    <source>
        <dbReference type="EMBL" id="TVX95195.1"/>
    </source>
</evidence>
<dbReference type="PIRSF" id="PIRSF007663">
    <property type="entry name" value="UCP007663"/>
    <property type="match status" value="1"/>
</dbReference>
<dbReference type="InterPro" id="IPR008928">
    <property type="entry name" value="6-hairpin_glycosidase_sf"/>
</dbReference>
<dbReference type="RefSeq" id="WP_144707184.1">
    <property type="nucleotide sequence ID" value="NZ_VNJJ01000024.1"/>
</dbReference>
<dbReference type="OrthoDB" id="9802600at2"/>
<evidence type="ECO:0000259" key="3">
    <source>
        <dbReference type="Pfam" id="PF22124"/>
    </source>
</evidence>
<evidence type="ECO:0000259" key="2">
    <source>
        <dbReference type="Pfam" id="PF21307"/>
    </source>
</evidence>